<feature type="domain" description="ABC transmembrane type-1" evidence="9">
    <location>
        <begin position="34"/>
        <end position="336"/>
    </location>
</feature>
<protein>
    <submittedName>
        <fullName evidence="10">ATP-binding cassette domain-containing protein</fullName>
    </submittedName>
</protein>
<dbReference type="PANTHER" id="PTHR11384:SF59">
    <property type="entry name" value="LYSOSOMAL COBALAMIN TRANSPORTER ABCD4"/>
    <property type="match status" value="1"/>
</dbReference>
<feature type="transmembrane region" description="Helical" evidence="8">
    <location>
        <begin position="30"/>
        <end position="53"/>
    </location>
</feature>
<feature type="transmembrane region" description="Helical" evidence="8">
    <location>
        <begin position="73"/>
        <end position="94"/>
    </location>
</feature>
<evidence type="ECO:0000256" key="6">
    <source>
        <dbReference type="ARBA" id="ARBA00022989"/>
    </source>
</evidence>
<dbReference type="Gene3D" id="3.40.50.300">
    <property type="entry name" value="P-loop containing nucleotide triphosphate hydrolases"/>
    <property type="match status" value="1"/>
</dbReference>
<dbReference type="InterPro" id="IPR027417">
    <property type="entry name" value="P-loop_NTPase"/>
</dbReference>
<keyword evidence="6 8" id="KW-1133">Transmembrane helix</keyword>
<keyword evidence="5 10" id="KW-0067">ATP-binding</keyword>
<dbReference type="InterPro" id="IPR050835">
    <property type="entry name" value="ABC_transporter_sub-D"/>
</dbReference>
<dbReference type="EMBL" id="JAPDFL010000002">
    <property type="protein sequence ID" value="MCW1934935.1"/>
    <property type="molecule type" value="Genomic_DNA"/>
</dbReference>
<comment type="caution">
    <text evidence="10">The sequence shown here is derived from an EMBL/GenBank/DDBJ whole genome shotgun (WGS) entry which is preliminary data.</text>
</comment>
<dbReference type="PANTHER" id="PTHR11384">
    <property type="entry name" value="ATP-BINDING CASSETTE, SUB-FAMILY D MEMBER"/>
    <property type="match status" value="1"/>
</dbReference>
<evidence type="ECO:0000259" key="9">
    <source>
        <dbReference type="PROSITE" id="PS50929"/>
    </source>
</evidence>
<gene>
    <name evidence="10" type="ORF">OKW52_22450</name>
</gene>
<evidence type="ECO:0000256" key="5">
    <source>
        <dbReference type="ARBA" id="ARBA00022840"/>
    </source>
</evidence>
<feature type="transmembrane region" description="Helical" evidence="8">
    <location>
        <begin position="192"/>
        <end position="212"/>
    </location>
</feature>
<dbReference type="Gene3D" id="1.20.1560.10">
    <property type="entry name" value="ABC transporter type 1, transmembrane domain"/>
    <property type="match status" value="1"/>
</dbReference>
<sequence length="574" mass="63066">MGVVLKRLGRLAWLAASGPDRGLMGAWSGLGLFVLILGFEFSGVWLSVQMINWSKVFYDALEQLDAVEALRQIGVFAILIAATAGASLIGTWLTKQLQIAWRQRLTERALNQWLTDGAYWHLRPGLSPDPIDNPDQRIAQDCNLFIEYLLEFSVDMIARSVALVTYLAVLWNLSGFPLSLSFVGIDIIVPRYMIWAAFLYVALSTLITHLLGKPLKNLAFRQERVEADFRHGLVQVRDNADAIALAGGEDAERRRLAARFARLRDNWKQLIGREFILGLYTQPYRYTVLRIPTFLALPAYFGGAVTLGGLMQTASAFSNVTTTLSYFVFYYARIARFVAVSERLDGLFLATAAPRPAPDAPRSLLRVTGGGDRLRLSGLQLFTPSGRALDPVPDCTITAGQRIWIRGASGRGKTTLLSALRGVWPYGTGSITLPDAPLMALPQVPVAFSDGLLATLSYPLDPASYDRAMLDALLRKVGLEARLVTTDGPGTLQGLSMGERQRLALARALLLRPRWLLLDEATSALDPASETRLLALLRRELPQATILCVAHRPPVGLDPDGELAIGPFDERISA</sequence>
<comment type="subcellular location">
    <subcellularLocation>
        <location evidence="1">Cell membrane</location>
        <topology evidence="1">Multi-pass membrane protein</topology>
    </subcellularLocation>
</comment>
<proteinExistence type="predicted"/>
<dbReference type="PROSITE" id="PS50929">
    <property type="entry name" value="ABC_TM1F"/>
    <property type="match status" value="1"/>
</dbReference>
<feature type="transmembrane region" description="Helical" evidence="8">
    <location>
        <begin position="161"/>
        <end position="180"/>
    </location>
</feature>
<dbReference type="Pfam" id="PF00005">
    <property type="entry name" value="ABC_tran"/>
    <property type="match status" value="1"/>
</dbReference>
<organism evidence="10 11">
    <name type="scientific">Pararhodobacter zhoushanensis</name>
    <dbReference type="NCBI Taxonomy" id="2479545"/>
    <lineage>
        <taxon>Bacteria</taxon>
        <taxon>Pseudomonadati</taxon>
        <taxon>Pseudomonadota</taxon>
        <taxon>Alphaproteobacteria</taxon>
        <taxon>Rhodobacterales</taxon>
        <taxon>Paracoccaceae</taxon>
        <taxon>Pararhodobacter</taxon>
    </lineage>
</organism>
<evidence type="ECO:0000256" key="2">
    <source>
        <dbReference type="ARBA" id="ARBA00022448"/>
    </source>
</evidence>
<keyword evidence="7 8" id="KW-0472">Membrane</keyword>
<dbReference type="InterPro" id="IPR011527">
    <property type="entry name" value="ABC1_TM_dom"/>
</dbReference>
<dbReference type="InterPro" id="IPR003593">
    <property type="entry name" value="AAA+_ATPase"/>
</dbReference>
<evidence type="ECO:0000313" key="10">
    <source>
        <dbReference type="EMBL" id="MCW1934935.1"/>
    </source>
</evidence>
<evidence type="ECO:0000313" key="11">
    <source>
        <dbReference type="Proteomes" id="UP001208938"/>
    </source>
</evidence>
<reference evidence="10 11" key="1">
    <citation type="submission" date="2022-10" db="EMBL/GenBank/DDBJ databases">
        <title>Pararhodobacter sp. nov., isolated from marine algae.</title>
        <authorList>
            <person name="Choi B.J."/>
            <person name="Kim J.M."/>
            <person name="Lee J.K."/>
            <person name="Choi D.G."/>
            <person name="Jeon C.O."/>
        </authorList>
    </citation>
    <scope>NUCLEOTIDE SEQUENCE [LARGE SCALE GENOMIC DNA]</scope>
    <source>
        <strain evidence="10 11">ZQ420</strain>
    </source>
</reference>
<evidence type="ECO:0000256" key="7">
    <source>
        <dbReference type="ARBA" id="ARBA00023136"/>
    </source>
</evidence>
<dbReference type="InterPro" id="IPR003439">
    <property type="entry name" value="ABC_transporter-like_ATP-bd"/>
</dbReference>
<dbReference type="GO" id="GO:0005524">
    <property type="term" value="F:ATP binding"/>
    <property type="evidence" value="ECO:0007669"/>
    <property type="project" value="UniProtKB-KW"/>
</dbReference>
<keyword evidence="4" id="KW-0547">Nucleotide-binding</keyword>
<dbReference type="InterPro" id="IPR036640">
    <property type="entry name" value="ABC1_TM_sf"/>
</dbReference>
<dbReference type="SUPFAM" id="SSF52540">
    <property type="entry name" value="P-loop containing nucleoside triphosphate hydrolases"/>
    <property type="match status" value="1"/>
</dbReference>
<keyword evidence="11" id="KW-1185">Reference proteome</keyword>
<dbReference type="SUPFAM" id="SSF90123">
    <property type="entry name" value="ABC transporter transmembrane region"/>
    <property type="match status" value="1"/>
</dbReference>
<dbReference type="Pfam" id="PF06472">
    <property type="entry name" value="ABC_membrane_2"/>
    <property type="match status" value="1"/>
</dbReference>
<evidence type="ECO:0000256" key="8">
    <source>
        <dbReference type="SAM" id="Phobius"/>
    </source>
</evidence>
<evidence type="ECO:0000256" key="3">
    <source>
        <dbReference type="ARBA" id="ARBA00022692"/>
    </source>
</evidence>
<keyword evidence="2" id="KW-0813">Transport</keyword>
<evidence type="ECO:0000256" key="4">
    <source>
        <dbReference type="ARBA" id="ARBA00022741"/>
    </source>
</evidence>
<name>A0ABT3H5G6_9RHOB</name>
<dbReference type="SMART" id="SM00382">
    <property type="entry name" value="AAA"/>
    <property type="match status" value="1"/>
</dbReference>
<dbReference type="RefSeq" id="WP_264507820.1">
    <property type="nucleotide sequence ID" value="NZ_JAPDFL010000002.1"/>
</dbReference>
<accession>A0ABT3H5G6</accession>
<keyword evidence="3 8" id="KW-0812">Transmembrane</keyword>
<dbReference type="Proteomes" id="UP001208938">
    <property type="component" value="Unassembled WGS sequence"/>
</dbReference>
<evidence type="ECO:0000256" key="1">
    <source>
        <dbReference type="ARBA" id="ARBA00004651"/>
    </source>
</evidence>